<dbReference type="AlphaFoldDB" id="A0A937DKR5"/>
<comment type="function">
    <text evidence="3">Flagellin is the subunit protein which polymerizes to form the filaments of bacterial flagella.</text>
</comment>
<proteinExistence type="inferred from homology"/>
<name>A0A937DKR5_9HYPH</name>
<dbReference type="InterPro" id="IPR046358">
    <property type="entry name" value="Flagellin_C"/>
</dbReference>
<dbReference type="EMBL" id="SEOL01000001">
    <property type="protein sequence ID" value="MBL0848503.1"/>
    <property type="molecule type" value="Genomic_DNA"/>
</dbReference>
<keyword evidence="6" id="KW-0282">Flagellum</keyword>
<dbReference type="Pfam" id="PF00700">
    <property type="entry name" value="Flagellin_C"/>
    <property type="match status" value="1"/>
</dbReference>
<comment type="caution">
    <text evidence="6">The sequence shown here is derived from an EMBL/GenBank/DDBJ whole genome shotgun (WGS) entry which is preliminary data.</text>
</comment>
<evidence type="ECO:0000259" key="5">
    <source>
        <dbReference type="Pfam" id="PF00700"/>
    </source>
</evidence>
<evidence type="ECO:0000313" key="6">
    <source>
        <dbReference type="EMBL" id="MBL0848503.1"/>
    </source>
</evidence>
<comment type="subcellular location">
    <subcellularLocation>
        <location evidence="3">Secreted</location>
    </subcellularLocation>
    <subcellularLocation>
        <location evidence="3">Bacterial flagellum</location>
    </subcellularLocation>
</comment>
<dbReference type="GO" id="GO:0009288">
    <property type="term" value="C:bacterial-type flagellum"/>
    <property type="evidence" value="ECO:0007669"/>
    <property type="project" value="UniProtKB-SubCell"/>
</dbReference>
<feature type="domain" description="Flagellin C-terminal" evidence="5">
    <location>
        <begin position="280"/>
        <end position="356"/>
    </location>
</feature>
<dbReference type="InterPro" id="IPR001029">
    <property type="entry name" value="Flagellin_N"/>
</dbReference>
<keyword evidence="2 3" id="KW-0975">Bacterial flagellum</keyword>
<dbReference type="GO" id="GO:0005576">
    <property type="term" value="C:extracellular region"/>
    <property type="evidence" value="ECO:0007669"/>
    <property type="project" value="UniProtKB-SubCell"/>
</dbReference>
<evidence type="ECO:0000256" key="1">
    <source>
        <dbReference type="ARBA" id="ARBA00005709"/>
    </source>
</evidence>
<gene>
    <name evidence="6" type="ORF">EU981_00120</name>
</gene>
<dbReference type="SUPFAM" id="SSF64518">
    <property type="entry name" value="Phase 1 flagellin"/>
    <property type="match status" value="1"/>
</dbReference>
<evidence type="ECO:0000256" key="2">
    <source>
        <dbReference type="ARBA" id="ARBA00023143"/>
    </source>
</evidence>
<keyword evidence="6" id="KW-0966">Cell projection</keyword>
<dbReference type="NCBIfam" id="NF004669">
    <property type="entry name" value="PRK06008.1"/>
    <property type="match status" value="1"/>
</dbReference>
<dbReference type="Pfam" id="PF00669">
    <property type="entry name" value="Flagellin_N"/>
    <property type="match status" value="1"/>
</dbReference>
<dbReference type="Proteomes" id="UP000736856">
    <property type="component" value="Unassembled WGS sequence"/>
</dbReference>
<keyword evidence="3" id="KW-0964">Secreted</keyword>
<evidence type="ECO:0000259" key="4">
    <source>
        <dbReference type="Pfam" id="PF00669"/>
    </source>
</evidence>
<feature type="domain" description="Flagellin N-terminal" evidence="4">
    <location>
        <begin position="23"/>
        <end position="142"/>
    </location>
</feature>
<accession>A0A937DKR5</accession>
<keyword evidence="6" id="KW-0969">Cilium</keyword>
<comment type="similarity">
    <text evidence="1 3">Belongs to the bacterial flagellin family.</text>
</comment>
<organism evidence="6 7">
    <name type="scientific">Candidatus Liberibacter ctenarytainae</name>
    <dbReference type="NCBI Taxonomy" id="2020335"/>
    <lineage>
        <taxon>Bacteria</taxon>
        <taxon>Pseudomonadati</taxon>
        <taxon>Pseudomonadota</taxon>
        <taxon>Alphaproteobacteria</taxon>
        <taxon>Hyphomicrobiales</taxon>
        <taxon>Rhizobiaceae</taxon>
        <taxon>Liberibacter</taxon>
    </lineage>
</organism>
<sequence>MKTTGVSTSSLCNGIDIFTKNLNRDVIQLRKEAVTGQRADYGLHLGGKIVDVLEFNQEKQHLTETLDSNNLAKTRLEISQGSLATIDNIYQDMLEKTMILHGNDEYTALDQISNMAKDSLISLTNSANTMNGGEYLFSGINTLEKPFKDYFAKDSAAKKSFDQMLENFLKENSQNLPKGQNLTVSSMNSSQMTEFIEKLENAFFNDDYWLQNWSNASHQNIKHYIGNTEERDISVNVNMGGVRNCALFSVIGTELLSKELAPESRDVLHKKLSSVLGKGLMDLNYNSSLLGIVEKRIDQENVLIEDKKSIIEKHVANSIGIDLSNTSIVLEELVNKINISYMITSKLQKLSLLNYI</sequence>
<dbReference type="Gene3D" id="1.20.1330.10">
    <property type="entry name" value="f41 fragment of flagellin, N-terminal domain"/>
    <property type="match status" value="1"/>
</dbReference>
<evidence type="ECO:0000256" key="3">
    <source>
        <dbReference type="RuleBase" id="RU362073"/>
    </source>
</evidence>
<protein>
    <recommendedName>
        <fullName evidence="3">Flagellin</fullName>
    </recommendedName>
</protein>
<dbReference type="GO" id="GO:0005198">
    <property type="term" value="F:structural molecule activity"/>
    <property type="evidence" value="ECO:0007669"/>
    <property type="project" value="UniProtKB-UniRule"/>
</dbReference>
<reference evidence="6" key="1">
    <citation type="submission" date="2019-02" db="EMBL/GenBank/DDBJ databases">
        <title>A novel Candidatus Liberibacter species associated with the New Zealand native fuchsia psyllid, Ctenarytaina fuchsiae.</title>
        <authorList>
            <person name="Thompson S.M."/>
            <person name="Jorgensen N."/>
            <person name="David C."/>
            <person name="Bulman S.R."/>
            <person name="Smith G.R."/>
        </authorList>
    </citation>
    <scope>NUCLEOTIDE SEQUENCE</scope>
    <source>
        <strain evidence="6">Oxford</strain>
    </source>
</reference>
<evidence type="ECO:0000313" key="7">
    <source>
        <dbReference type="Proteomes" id="UP000736856"/>
    </source>
</evidence>